<comment type="subcellular location">
    <subcellularLocation>
        <location evidence="1">Cell projection</location>
    </subcellularLocation>
</comment>
<dbReference type="Proteomes" id="UP000694416">
    <property type="component" value="Unplaced"/>
</dbReference>
<dbReference type="PANTHER" id="PTHR46613">
    <property type="entry name" value="RADIAL SPOKE HEAD 10 HOMOLOG B-RELATED"/>
    <property type="match status" value="1"/>
</dbReference>
<keyword evidence="5" id="KW-1185">Reference proteome</keyword>
<dbReference type="GeneID" id="113223327"/>
<dbReference type="Ensembl" id="ENSPTET00000011154.1">
    <property type="protein sequence ID" value="ENSPTEP00000007308.1"/>
    <property type="gene ID" value="ENSPTEG00000008320.1"/>
</dbReference>
<reference evidence="4" key="1">
    <citation type="submission" date="2025-05" db="UniProtKB">
        <authorList>
            <consortium name="Ensembl"/>
        </authorList>
    </citation>
    <scope>IDENTIFICATION</scope>
</reference>
<keyword evidence="2" id="KW-0966">Cell projection</keyword>
<accession>A0A8C9GWC0</accession>
<feature type="region of interest" description="Disordered" evidence="3">
    <location>
        <begin position="122"/>
        <end position="143"/>
    </location>
</feature>
<dbReference type="GO" id="GO:0042995">
    <property type="term" value="C:cell projection"/>
    <property type="evidence" value="ECO:0007669"/>
    <property type="project" value="UniProtKB-SubCell"/>
</dbReference>
<evidence type="ECO:0000313" key="5">
    <source>
        <dbReference type="Proteomes" id="UP000694416"/>
    </source>
</evidence>
<dbReference type="RefSeq" id="XP_026308587.1">
    <property type="nucleotide sequence ID" value="XM_026452802.2"/>
</dbReference>
<dbReference type="KEGG" id="pteh:113223327"/>
<evidence type="ECO:0000256" key="1">
    <source>
        <dbReference type="ARBA" id="ARBA00004316"/>
    </source>
</evidence>
<dbReference type="AlphaFoldDB" id="A0A8C9GWC0"/>
<sequence length="143" mass="16853">MNFQSTGKGVTFFSSESQKYERPKDDQKEEFNTWVNNMYVFFVNTLFHAYKREEAIKEKIREDRLRSTARAQQRKTEDDELEARVNIFILREEEATRQDYEVDITVIKEPVDVSSSCLILDPPKEDMTISPSSKTITSKKKKK</sequence>
<proteinExistence type="predicted"/>
<evidence type="ECO:0000256" key="3">
    <source>
        <dbReference type="SAM" id="MobiDB-lite"/>
    </source>
</evidence>
<evidence type="ECO:0000313" key="4">
    <source>
        <dbReference type="Ensembl" id="ENSPTEP00000007308.1"/>
    </source>
</evidence>
<dbReference type="Ensembl" id="ENSPTET00000011089.1">
    <property type="protein sequence ID" value="ENSPTEP00000007265.1"/>
    <property type="gene ID" value="ENSPTEG00000008271.1"/>
</dbReference>
<gene>
    <name evidence="4" type="primary">LOC113223327</name>
</gene>
<evidence type="ECO:0000256" key="2">
    <source>
        <dbReference type="ARBA" id="ARBA00023273"/>
    </source>
</evidence>
<dbReference type="PANTHER" id="PTHR46613:SF1">
    <property type="entry name" value="RADIAL SPOKE HEAD 10 HOMOLOG B-RELATED"/>
    <property type="match status" value="1"/>
</dbReference>
<protein>
    <submittedName>
        <fullName evidence="4">Radial spoke head 10 homolog B-like</fullName>
    </submittedName>
</protein>
<name>A0A8C9GWC0_9PRIM</name>
<organism evidence="4 5">
    <name type="scientific">Piliocolobus tephrosceles</name>
    <name type="common">Ugandan red Colobus</name>
    <dbReference type="NCBI Taxonomy" id="591936"/>
    <lineage>
        <taxon>Eukaryota</taxon>
        <taxon>Metazoa</taxon>
        <taxon>Chordata</taxon>
        <taxon>Craniata</taxon>
        <taxon>Vertebrata</taxon>
        <taxon>Euteleostomi</taxon>
        <taxon>Mammalia</taxon>
        <taxon>Eutheria</taxon>
        <taxon>Euarchontoglires</taxon>
        <taxon>Primates</taxon>
        <taxon>Haplorrhini</taxon>
        <taxon>Catarrhini</taxon>
        <taxon>Cercopithecidae</taxon>
        <taxon>Colobinae</taxon>
        <taxon>Piliocolobus</taxon>
    </lineage>
</organism>